<dbReference type="PATRIC" id="fig|1029756.8.peg.1856"/>
<dbReference type="RefSeq" id="WP_023787155.1">
    <property type="nucleotide sequence ID" value="NC_022997.1"/>
</dbReference>
<dbReference type="InterPro" id="IPR029033">
    <property type="entry name" value="His_PPase_superfam"/>
</dbReference>
<dbReference type="Pfam" id="PF00300">
    <property type="entry name" value="His_Phos_1"/>
    <property type="match status" value="1"/>
</dbReference>
<dbReference type="SUPFAM" id="SSF53254">
    <property type="entry name" value="Phosphoglycerate mutase-like"/>
    <property type="match status" value="1"/>
</dbReference>
<accession>V5SDC0</accession>
<dbReference type="STRING" id="1029756.W911_08910"/>
<dbReference type="GO" id="GO:0005737">
    <property type="term" value="C:cytoplasm"/>
    <property type="evidence" value="ECO:0007669"/>
    <property type="project" value="TreeGrafter"/>
</dbReference>
<reference evidence="1 2" key="1">
    <citation type="journal article" date="2014" name="Genome Announc.">
        <title>Complete Genome Sequence of Hyphomicrobium nitrativorans Strain NL23, a Denitrifying Bacterium Isolated from Biofilm of a Methanol-Fed Denitrification System Treating Seawater at the Montreal Biodome.</title>
        <authorList>
            <person name="Martineau C."/>
            <person name="Villeneuve C."/>
            <person name="Mauffrey F."/>
            <person name="Villemur R."/>
        </authorList>
    </citation>
    <scope>NUCLEOTIDE SEQUENCE [LARGE SCALE GENOMIC DNA]</scope>
    <source>
        <strain evidence="1">NL23</strain>
    </source>
</reference>
<sequence>MRLDLIRHGRTNMPGVLLGRTDAAATDASAADLIRQTEGRIWSAIVATPLRRSHAFAERLARDRGLPLRIDSDWRELDFGDWDGKPIEELRADPVVAAHLDAFYRDAEAPAPPGGESWRMLEARTLRALNRLLDADPAESTLVVAHGGPIRATLSLACGLPFASTWAFRVDYATRITLEIGRGAGAKIWGEIVEVAQP</sequence>
<dbReference type="EMBL" id="CP006912">
    <property type="protein sequence ID" value="AHB48487.1"/>
    <property type="molecule type" value="Genomic_DNA"/>
</dbReference>
<dbReference type="AlphaFoldDB" id="V5SDC0"/>
<gene>
    <name evidence="1" type="ORF">W911_08910</name>
</gene>
<dbReference type="OrthoDB" id="8347407at2"/>
<proteinExistence type="predicted"/>
<protein>
    <submittedName>
        <fullName evidence="1">Alpha-ribazole-5-phosphate phosphatase</fullName>
    </submittedName>
</protein>
<dbReference type="KEGG" id="hni:W911_08910"/>
<keyword evidence="2" id="KW-1185">Reference proteome</keyword>
<dbReference type="Proteomes" id="UP000018542">
    <property type="component" value="Chromosome"/>
</dbReference>
<dbReference type="GO" id="GO:0016791">
    <property type="term" value="F:phosphatase activity"/>
    <property type="evidence" value="ECO:0007669"/>
    <property type="project" value="TreeGrafter"/>
</dbReference>
<name>V5SDC0_9HYPH</name>
<dbReference type="CDD" id="cd07067">
    <property type="entry name" value="HP_PGM_like"/>
    <property type="match status" value="1"/>
</dbReference>
<dbReference type="InterPro" id="IPR013078">
    <property type="entry name" value="His_Pase_superF_clade-1"/>
</dbReference>
<organism evidence="1 2">
    <name type="scientific">Hyphomicrobium nitrativorans NL23</name>
    <dbReference type="NCBI Taxonomy" id="1029756"/>
    <lineage>
        <taxon>Bacteria</taxon>
        <taxon>Pseudomonadati</taxon>
        <taxon>Pseudomonadota</taxon>
        <taxon>Alphaproteobacteria</taxon>
        <taxon>Hyphomicrobiales</taxon>
        <taxon>Hyphomicrobiaceae</taxon>
        <taxon>Hyphomicrobium</taxon>
    </lineage>
</organism>
<dbReference type="Gene3D" id="3.40.50.1240">
    <property type="entry name" value="Phosphoglycerate mutase-like"/>
    <property type="match status" value="1"/>
</dbReference>
<evidence type="ECO:0000313" key="2">
    <source>
        <dbReference type="Proteomes" id="UP000018542"/>
    </source>
</evidence>
<dbReference type="HOGENOM" id="CLU_033323_8_2_5"/>
<dbReference type="InterPro" id="IPR050275">
    <property type="entry name" value="PGM_Phosphatase"/>
</dbReference>
<evidence type="ECO:0000313" key="1">
    <source>
        <dbReference type="EMBL" id="AHB48487.1"/>
    </source>
</evidence>
<dbReference type="SMART" id="SM00855">
    <property type="entry name" value="PGAM"/>
    <property type="match status" value="1"/>
</dbReference>
<dbReference type="PANTHER" id="PTHR48100">
    <property type="entry name" value="BROAD-SPECIFICITY PHOSPHATASE YOR283W-RELATED"/>
    <property type="match status" value="1"/>
</dbReference>
<dbReference type="PANTHER" id="PTHR48100:SF1">
    <property type="entry name" value="HISTIDINE PHOSPHATASE FAMILY PROTEIN-RELATED"/>
    <property type="match status" value="1"/>
</dbReference>